<evidence type="ECO:0000313" key="3">
    <source>
        <dbReference type="Proteomes" id="UP000028725"/>
    </source>
</evidence>
<dbReference type="AlphaFoldDB" id="A0A085WC83"/>
<accession>A0A085WC83</accession>
<dbReference type="InterPro" id="IPR011990">
    <property type="entry name" value="TPR-like_helical_dom_sf"/>
</dbReference>
<dbReference type="Gene3D" id="1.25.40.10">
    <property type="entry name" value="Tetratricopeptide repeat domain"/>
    <property type="match status" value="1"/>
</dbReference>
<dbReference type="STRING" id="394096.DB31_1412"/>
<feature type="region of interest" description="Disordered" evidence="1">
    <location>
        <begin position="353"/>
        <end position="398"/>
    </location>
</feature>
<name>A0A085WC83_9BACT</name>
<evidence type="ECO:0000313" key="2">
    <source>
        <dbReference type="EMBL" id="KFE65296.1"/>
    </source>
</evidence>
<proteinExistence type="predicted"/>
<evidence type="ECO:0000256" key="1">
    <source>
        <dbReference type="SAM" id="MobiDB-lite"/>
    </source>
</evidence>
<reference evidence="2 3" key="1">
    <citation type="submission" date="2014-04" db="EMBL/GenBank/DDBJ databases">
        <title>Genome assembly of Hyalangium minutum DSM 14724.</title>
        <authorList>
            <person name="Sharma G."/>
            <person name="Subramanian S."/>
        </authorList>
    </citation>
    <scope>NUCLEOTIDE SEQUENCE [LARGE SCALE GENOMIC DNA]</scope>
    <source>
        <strain evidence="2 3">DSM 14724</strain>
    </source>
</reference>
<dbReference type="SUPFAM" id="SSF48452">
    <property type="entry name" value="TPR-like"/>
    <property type="match status" value="1"/>
</dbReference>
<gene>
    <name evidence="2" type="ORF">DB31_1412</name>
</gene>
<organism evidence="2 3">
    <name type="scientific">Hyalangium minutum</name>
    <dbReference type="NCBI Taxonomy" id="394096"/>
    <lineage>
        <taxon>Bacteria</taxon>
        <taxon>Pseudomonadati</taxon>
        <taxon>Myxococcota</taxon>
        <taxon>Myxococcia</taxon>
        <taxon>Myxococcales</taxon>
        <taxon>Cystobacterineae</taxon>
        <taxon>Archangiaceae</taxon>
        <taxon>Hyalangium</taxon>
    </lineage>
</organism>
<sequence>MLLLSLLLGTSSGAQSTSRRVAVLPFQALSGDVPGKVGPRLTQRLATEVRGVEGLELAEPPETEPPPDALAQAREAVKEAVSRRQKRDFAGAEASLGRALDAYATPAVAAALPSGSELADAHALRAAVRYSQGRDEEAARELSFALSLSPGRALPLAATSPLFSLTVERVRAELQQKPRGTVRFVSVPPGVPVALDGHPVESAPVRVVEVPPGLHLWRATLPSGEATGGVVEALSNKEVEVQVQPPGEGPGAVLAAALAGNRVDASAVDAATALGQTLRAELVIFGTVSRTDQGLAMDAFVHAPGSKTLRRVPRIALDTDLLDAGPPLRELSAAVASRGAQLGDAVTLPVAPSPRAAAAPRPSQVKYPLEDVPLSAPKPTAPPPARPPLAPRKPLVRP</sequence>
<dbReference type="Proteomes" id="UP000028725">
    <property type="component" value="Unassembled WGS sequence"/>
</dbReference>
<comment type="caution">
    <text evidence="2">The sequence shown here is derived from an EMBL/GenBank/DDBJ whole genome shotgun (WGS) entry which is preliminary data.</text>
</comment>
<dbReference type="EMBL" id="JMCB01000012">
    <property type="protein sequence ID" value="KFE65296.1"/>
    <property type="molecule type" value="Genomic_DNA"/>
</dbReference>
<feature type="compositionally biased region" description="Pro residues" evidence="1">
    <location>
        <begin position="379"/>
        <end position="398"/>
    </location>
</feature>
<evidence type="ECO:0008006" key="4">
    <source>
        <dbReference type="Google" id="ProtNLM"/>
    </source>
</evidence>
<protein>
    <recommendedName>
        <fullName evidence="4">PEGA domain-containing protein</fullName>
    </recommendedName>
</protein>
<feature type="compositionally biased region" description="Low complexity" evidence="1">
    <location>
        <begin position="353"/>
        <end position="363"/>
    </location>
</feature>
<keyword evidence="3" id="KW-1185">Reference proteome</keyword>